<name>A0A0K2SJZ3_LIMPI</name>
<dbReference type="RefSeq" id="WP_068136227.1">
    <property type="nucleotide sequence ID" value="NZ_AP014924.1"/>
</dbReference>
<accession>A0A0K2SJZ3</accession>
<dbReference type="InterPro" id="IPR010075">
    <property type="entry name" value="PRibForGlyAmidine_synth_PurQ"/>
</dbReference>
<dbReference type="PANTHER" id="PTHR47552:SF1">
    <property type="entry name" value="PHOSPHORIBOSYLFORMYLGLYCINAMIDINE SYNTHASE SUBUNIT PURQ"/>
    <property type="match status" value="1"/>
</dbReference>
<dbReference type="GO" id="GO:0004642">
    <property type="term" value="F:phosphoribosylformylglycinamidine synthase activity"/>
    <property type="evidence" value="ECO:0007669"/>
    <property type="project" value="UniProtKB-UniRule"/>
</dbReference>
<dbReference type="GO" id="GO:0005737">
    <property type="term" value="C:cytoplasm"/>
    <property type="evidence" value="ECO:0007669"/>
    <property type="project" value="UniProtKB-SubCell"/>
</dbReference>
<dbReference type="PANTHER" id="PTHR47552">
    <property type="entry name" value="PHOSPHORIBOSYLFORMYLGLYCINAMIDINE SYNTHASE SUBUNIT PURQ"/>
    <property type="match status" value="1"/>
</dbReference>
<comment type="function">
    <text evidence="8">Part of the phosphoribosylformylglycinamidine synthase complex involved in the purines biosynthetic pathway. Catalyzes the ATP-dependent conversion of formylglycinamide ribonucleotide (FGAR) and glutamine to yield formylglycinamidine ribonucleotide (FGAM) and glutamate. The FGAM synthase complex is composed of three subunits. PurQ produces an ammonia molecule by converting glutamine to glutamate. PurL transfers the ammonia molecule to FGAR to form FGAM in an ATP-dependent manner. PurS interacts with PurQ and PurL and is thought to assist in the transfer of the ammonia molecule from PurQ to PurL.</text>
</comment>
<keyword evidence="3 8" id="KW-0547">Nucleotide-binding</keyword>
<keyword evidence="2 8" id="KW-0436">Ligase</keyword>
<comment type="subunit">
    <text evidence="8">Part of the FGAM synthase complex composed of 1 PurL, 1 PurQ and 2 PurS subunits.</text>
</comment>
<comment type="subcellular location">
    <subcellularLocation>
        <location evidence="8">Cytoplasm</location>
    </subcellularLocation>
</comment>
<dbReference type="EC" id="6.3.5.3" evidence="8"/>
<reference evidence="10" key="2">
    <citation type="journal article" date="2016" name="Int. J. Syst. Evol. Microbiol.">
        <title>Complete genome sequence and cell structure of Limnochorda pilosa, a Gram-negative spore-former within the phylum Firmicutes.</title>
        <authorList>
            <person name="Watanabe M."/>
            <person name="Kojima H."/>
            <person name="Fukui M."/>
        </authorList>
    </citation>
    <scope>NUCLEOTIDE SEQUENCE [LARGE SCALE GENOMIC DNA]</scope>
    <source>
        <strain evidence="10">HC45</strain>
    </source>
</reference>
<comment type="pathway">
    <text evidence="8">Purine metabolism; IMP biosynthesis via de novo pathway; 5-amino-1-(5-phospho-D-ribosyl)imidazole from N(2)-formyl-N(1)-(5-phospho-D-ribosyl)glycinamide: step 1/2.</text>
</comment>
<dbReference type="SMART" id="SM01211">
    <property type="entry name" value="GATase_5"/>
    <property type="match status" value="1"/>
</dbReference>
<comment type="catalytic activity">
    <reaction evidence="8">
        <text>L-glutamine + H2O = L-glutamate + NH4(+)</text>
        <dbReference type="Rhea" id="RHEA:15889"/>
        <dbReference type="ChEBI" id="CHEBI:15377"/>
        <dbReference type="ChEBI" id="CHEBI:28938"/>
        <dbReference type="ChEBI" id="CHEBI:29985"/>
        <dbReference type="ChEBI" id="CHEBI:58359"/>
        <dbReference type="EC" id="3.5.1.2"/>
    </reaction>
</comment>
<dbReference type="GO" id="GO:0004359">
    <property type="term" value="F:glutaminase activity"/>
    <property type="evidence" value="ECO:0007669"/>
    <property type="project" value="UniProtKB-EC"/>
</dbReference>
<keyword evidence="1 8" id="KW-0963">Cytoplasm</keyword>
<feature type="active site" evidence="8">
    <location>
        <position position="205"/>
    </location>
</feature>
<evidence type="ECO:0000256" key="1">
    <source>
        <dbReference type="ARBA" id="ARBA00022490"/>
    </source>
</evidence>
<evidence type="ECO:0000256" key="8">
    <source>
        <dbReference type="HAMAP-Rule" id="MF_00421"/>
    </source>
</evidence>
<dbReference type="STRING" id="1555112.LIP_1573"/>
<dbReference type="PROSITE" id="PS51273">
    <property type="entry name" value="GATASE_TYPE_1"/>
    <property type="match status" value="1"/>
</dbReference>
<keyword evidence="10" id="KW-1185">Reference proteome</keyword>
<feature type="active site" description="Nucleophile" evidence="8">
    <location>
        <position position="86"/>
    </location>
</feature>
<dbReference type="AlphaFoldDB" id="A0A0K2SJZ3"/>
<keyword evidence="7 8" id="KW-0315">Glutamine amidotransferase</keyword>
<dbReference type="Pfam" id="PF13507">
    <property type="entry name" value="GATase_5"/>
    <property type="match status" value="1"/>
</dbReference>
<dbReference type="OrthoDB" id="9804441at2"/>
<dbReference type="InterPro" id="IPR029062">
    <property type="entry name" value="Class_I_gatase-like"/>
</dbReference>
<evidence type="ECO:0000256" key="2">
    <source>
        <dbReference type="ARBA" id="ARBA00022598"/>
    </source>
</evidence>
<keyword evidence="4 8" id="KW-0658">Purine biosynthesis</keyword>
<keyword evidence="6 8" id="KW-0067">ATP-binding</keyword>
<dbReference type="EC" id="3.5.1.2" evidence="8"/>
<evidence type="ECO:0000313" key="10">
    <source>
        <dbReference type="Proteomes" id="UP000065807"/>
    </source>
</evidence>
<evidence type="ECO:0000256" key="4">
    <source>
        <dbReference type="ARBA" id="ARBA00022755"/>
    </source>
</evidence>
<dbReference type="Proteomes" id="UP000065807">
    <property type="component" value="Chromosome"/>
</dbReference>
<gene>
    <name evidence="8" type="primary">purQ</name>
    <name evidence="9" type="ORF">LIP_1573</name>
</gene>
<comment type="catalytic activity">
    <reaction evidence="8">
        <text>N(2)-formyl-N(1)-(5-phospho-beta-D-ribosyl)glycinamide + L-glutamine + ATP + H2O = 2-formamido-N(1)-(5-O-phospho-beta-D-ribosyl)acetamidine + L-glutamate + ADP + phosphate + H(+)</text>
        <dbReference type="Rhea" id="RHEA:17129"/>
        <dbReference type="ChEBI" id="CHEBI:15377"/>
        <dbReference type="ChEBI" id="CHEBI:15378"/>
        <dbReference type="ChEBI" id="CHEBI:29985"/>
        <dbReference type="ChEBI" id="CHEBI:30616"/>
        <dbReference type="ChEBI" id="CHEBI:43474"/>
        <dbReference type="ChEBI" id="CHEBI:58359"/>
        <dbReference type="ChEBI" id="CHEBI:147286"/>
        <dbReference type="ChEBI" id="CHEBI:147287"/>
        <dbReference type="ChEBI" id="CHEBI:456216"/>
        <dbReference type="EC" id="6.3.5.3"/>
    </reaction>
</comment>
<evidence type="ECO:0000256" key="7">
    <source>
        <dbReference type="ARBA" id="ARBA00022962"/>
    </source>
</evidence>
<evidence type="ECO:0000256" key="6">
    <source>
        <dbReference type="ARBA" id="ARBA00022840"/>
    </source>
</evidence>
<evidence type="ECO:0000256" key="3">
    <source>
        <dbReference type="ARBA" id="ARBA00022741"/>
    </source>
</evidence>
<evidence type="ECO:0000313" key="9">
    <source>
        <dbReference type="EMBL" id="BAS27420.1"/>
    </source>
</evidence>
<dbReference type="CDD" id="cd01740">
    <property type="entry name" value="GATase1_FGAR_AT"/>
    <property type="match status" value="1"/>
</dbReference>
<dbReference type="UniPathway" id="UPA00074">
    <property type="reaction ID" value="UER00128"/>
</dbReference>
<proteinExistence type="inferred from homology"/>
<dbReference type="NCBIfam" id="TIGR01737">
    <property type="entry name" value="FGAM_synth_I"/>
    <property type="match status" value="1"/>
</dbReference>
<dbReference type="EMBL" id="AP014924">
    <property type="protein sequence ID" value="BAS27420.1"/>
    <property type="molecule type" value="Genomic_DNA"/>
</dbReference>
<dbReference type="HAMAP" id="MF_00421">
    <property type="entry name" value="PurQ"/>
    <property type="match status" value="1"/>
</dbReference>
<dbReference type="Gene3D" id="3.40.50.880">
    <property type="match status" value="1"/>
</dbReference>
<evidence type="ECO:0000256" key="5">
    <source>
        <dbReference type="ARBA" id="ARBA00022801"/>
    </source>
</evidence>
<dbReference type="GO" id="GO:0005524">
    <property type="term" value="F:ATP binding"/>
    <property type="evidence" value="ECO:0007669"/>
    <property type="project" value="UniProtKB-KW"/>
</dbReference>
<dbReference type="NCBIfam" id="NF002957">
    <property type="entry name" value="PRK03619.1"/>
    <property type="match status" value="1"/>
</dbReference>
<organism evidence="9 10">
    <name type="scientific">Limnochorda pilosa</name>
    <dbReference type="NCBI Taxonomy" id="1555112"/>
    <lineage>
        <taxon>Bacteria</taxon>
        <taxon>Bacillati</taxon>
        <taxon>Bacillota</taxon>
        <taxon>Limnochordia</taxon>
        <taxon>Limnochordales</taxon>
        <taxon>Limnochordaceae</taxon>
        <taxon>Limnochorda</taxon>
    </lineage>
</organism>
<reference evidence="10" key="1">
    <citation type="submission" date="2015-07" db="EMBL/GenBank/DDBJ databases">
        <title>Complete genome sequence and phylogenetic analysis of Limnochorda pilosa.</title>
        <authorList>
            <person name="Watanabe M."/>
            <person name="Kojima H."/>
            <person name="Fukui M."/>
        </authorList>
    </citation>
    <scope>NUCLEOTIDE SEQUENCE [LARGE SCALE GENOMIC DNA]</scope>
    <source>
        <strain evidence="10">HC45</strain>
    </source>
</reference>
<dbReference type="PATRIC" id="fig|1555112.3.peg.1608"/>
<dbReference type="PIRSF" id="PIRSF001586">
    <property type="entry name" value="FGAM_synth_I"/>
    <property type="match status" value="1"/>
</dbReference>
<feature type="active site" evidence="8">
    <location>
        <position position="203"/>
    </location>
</feature>
<sequence>MRAAVVRFPGSNCDHDTLWVLERVLGWEAFPVWHRSQELGGAELVVLPGGFSFGDYLRAGAIAARSPVLEAVRRHAAGGGLVLGICNGFQILCEAGLLPGTLRPNKDLRFHCHTAHIRVERIETPFTAAAAPGQLLELPVAHFEGAYHVSPGELERMEDRGQVVFRYVDALGRPVPEANFNGSVGNVAGICSEDGRILGMMPHPERASEPLMGGSDGLWIWRSLERRILSTTTA</sequence>
<protein>
    <recommendedName>
        <fullName evidence="8">Phosphoribosylformylglycinamidine synthase subunit PurQ</fullName>
        <shortName evidence="8">FGAM synthase</shortName>
        <ecNumber evidence="8">6.3.5.3</ecNumber>
    </recommendedName>
    <alternativeName>
        <fullName evidence="8">Formylglycinamide ribonucleotide amidotransferase subunit I</fullName>
        <shortName evidence="8">FGAR amidotransferase I</shortName>
        <shortName evidence="8">FGAR-AT I</shortName>
    </alternativeName>
    <alternativeName>
        <fullName evidence="8">Glutaminase PurQ</fullName>
        <ecNumber evidence="8">3.5.1.2</ecNumber>
    </alternativeName>
    <alternativeName>
        <fullName evidence="8">Phosphoribosylformylglycinamidine synthase subunit I</fullName>
    </alternativeName>
</protein>
<dbReference type="KEGG" id="lpil:LIP_1573"/>
<dbReference type="SUPFAM" id="SSF52317">
    <property type="entry name" value="Class I glutamine amidotransferase-like"/>
    <property type="match status" value="1"/>
</dbReference>
<keyword evidence="5 8" id="KW-0378">Hydrolase</keyword>
<dbReference type="GO" id="GO:0006189">
    <property type="term" value="P:'de novo' IMP biosynthetic process"/>
    <property type="evidence" value="ECO:0007669"/>
    <property type="project" value="UniProtKB-UniRule"/>
</dbReference>